<dbReference type="SUPFAM" id="SSF55486">
    <property type="entry name" value="Metalloproteases ('zincins'), catalytic domain"/>
    <property type="match status" value="1"/>
</dbReference>
<dbReference type="GO" id="GO:0005886">
    <property type="term" value="C:plasma membrane"/>
    <property type="evidence" value="ECO:0007669"/>
    <property type="project" value="UniProtKB-SubCell"/>
</dbReference>
<evidence type="ECO:0000256" key="7">
    <source>
        <dbReference type="ARBA" id="ARBA00022833"/>
    </source>
</evidence>
<evidence type="ECO:0000256" key="5">
    <source>
        <dbReference type="ARBA" id="ARBA00022723"/>
    </source>
</evidence>
<keyword evidence="6" id="KW-0378">Hydrolase</keyword>
<dbReference type="Gene3D" id="3.40.390.10">
    <property type="entry name" value="Collagenase (Catalytic Domain)"/>
    <property type="match status" value="1"/>
</dbReference>
<dbReference type="AlphaFoldDB" id="A0A6L2PWA0"/>
<dbReference type="CDD" id="cd08662">
    <property type="entry name" value="M13"/>
    <property type="match status" value="1"/>
</dbReference>
<dbReference type="GO" id="GO:0046872">
    <property type="term" value="F:metal ion binding"/>
    <property type="evidence" value="ECO:0007669"/>
    <property type="project" value="UniProtKB-KW"/>
</dbReference>
<dbReference type="Pfam" id="PF01431">
    <property type="entry name" value="Peptidase_M13"/>
    <property type="match status" value="1"/>
</dbReference>
<accession>A0A6L2PWA0</accession>
<reference evidence="12" key="1">
    <citation type="submission" date="2020-01" db="EMBL/GenBank/DDBJ databases">
        <title>Draft genome sequence of the Termite Coptotermes fromosanus.</title>
        <authorList>
            <person name="Itakura S."/>
            <person name="Yosikawa Y."/>
            <person name="Umezawa K."/>
        </authorList>
    </citation>
    <scope>NUCLEOTIDE SEQUENCE [LARGE SCALE GENOMIC DNA]</scope>
</reference>
<keyword evidence="4" id="KW-0645">Protease</keyword>
<keyword evidence="8" id="KW-0482">Metalloprotease</keyword>
<dbReference type="InParanoid" id="A0A6L2PWA0"/>
<dbReference type="PRINTS" id="PR00786">
    <property type="entry name" value="NEPRILYSIN"/>
</dbReference>
<evidence type="ECO:0000256" key="4">
    <source>
        <dbReference type="ARBA" id="ARBA00022670"/>
    </source>
</evidence>
<evidence type="ECO:0008006" key="13">
    <source>
        <dbReference type="Google" id="ProtNLM"/>
    </source>
</evidence>
<dbReference type="PANTHER" id="PTHR11733">
    <property type="entry name" value="ZINC METALLOPROTEASE FAMILY M13 NEPRILYSIN-RELATED"/>
    <property type="match status" value="1"/>
</dbReference>
<evidence type="ECO:0000256" key="8">
    <source>
        <dbReference type="ARBA" id="ARBA00023049"/>
    </source>
</evidence>
<evidence type="ECO:0000313" key="11">
    <source>
        <dbReference type="EMBL" id="GFG36799.1"/>
    </source>
</evidence>
<evidence type="ECO:0000256" key="3">
    <source>
        <dbReference type="ARBA" id="ARBA00007357"/>
    </source>
</evidence>
<evidence type="ECO:0000256" key="2">
    <source>
        <dbReference type="ARBA" id="ARBA00004401"/>
    </source>
</evidence>
<keyword evidence="12" id="KW-1185">Reference proteome</keyword>
<dbReference type="OrthoDB" id="6475849at2759"/>
<dbReference type="GO" id="GO:0004222">
    <property type="term" value="F:metalloendopeptidase activity"/>
    <property type="evidence" value="ECO:0007669"/>
    <property type="project" value="InterPro"/>
</dbReference>
<evidence type="ECO:0000259" key="9">
    <source>
        <dbReference type="Pfam" id="PF01431"/>
    </source>
</evidence>
<dbReference type="GO" id="GO:0016485">
    <property type="term" value="P:protein processing"/>
    <property type="evidence" value="ECO:0007669"/>
    <property type="project" value="TreeGrafter"/>
</dbReference>
<dbReference type="PROSITE" id="PS51885">
    <property type="entry name" value="NEPRILYSIN"/>
    <property type="match status" value="1"/>
</dbReference>
<dbReference type="EMBL" id="BLKM01009497">
    <property type="protein sequence ID" value="GFG36799.1"/>
    <property type="molecule type" value="Genomic_DNA"/>
</dbReference>
<dbReference type="Proteomes" id="UP000502823">
    <property type="component" value="Unassembled WGS sequence"/>
</dbReference>
<dbReference type="PANTHER" id="PTHR11733:SF167">
    <property type="entry name" value="FI17812P1-RELATED"/>
    <property type="match status" value="1"/>
</dbReference>
<feature type="domain" description="Peptidase M13 C-terminal" evidence="9">
    <location>
        <begin position="329"/>
        <end position="537"/>
    </location>
</feature>
<dbReference type="InterPro" id="IPR018497">
    <property type="entry name" value="Peptidase_M13_C"/>
</dbReference>
<sequence length="543" mass="62074">MATILRDHLQTNASDEAIQKDMVDVLIFMQSLSQVVVCTSKSESYPGFLATKTSAAVYLQCHLCLSQLSQALQATSAEINSRGMAWTIGQLNQWTKDNVQDTRMDWVEFLQRAFNKSGVTVQPEHPVFVQGEKGLGGIIQFIESSDPRVLVNYVMSRLMVFLTPESSKEMRDAAFEFYVQQGYITTDYPRWLYCVHKVQDYPNVGFSHAVAYEYKKNMADPQTLTEADDMVLDLMHAFHGLLDENEWMDNATRQSAAQKADAMLVLLGFPSWCESSADLDEFYKDVEVYRDDHFGNVKRLRSWVQTTSFATLGKIRNRNEWTQSPLVVNAFYNSLNNRITFPVGMMEVPFFSGNEYEKLLDYARIGAIVGHEITHGFDSVGRQYDEFGSVFDWWSTETDTKFNERQQCFVDQYSSYKISELNKTVDGLTTLRENIADNGGIREAYRAFKRLKARRGLEVLSPRLPGLERYSPDQLFFIGYATMWCRAETVAGLETMFQKDNHSPNRFRVIGSLSNMEEFSKAFGCPLGSTMNPVNKCVLWPRS</sequence>
<protein>
    <recommendedName>
        <fullName evidence="13">Peptidase M13 C-terminal domain-containing protein</fullName>
    </recommendedName>
</protein>
<keyword evidence="5" id="KW-0479">Metal-binding</keyword>
<evidence type="ECO:0000256" key="6">
    <source>
        <dbReference type="ARBA" id="ARBA00022801"/>
    </source>
</evidence>
<comment type="similarity">
    <text evidence="3">Belongs to the peptidase M13 family.</text>
</comment>
<keyword evidence="7" id="KW-0862">Zinc</keyword>
<comment type="caution">
    <text evidence="11">The sequence shown here is derived from an EMBL/GenBank/DDBJ whole genome shotgun (WGS) entry which is preliminary data.</text>
</comment>
<comment type="cofactor">
    <cofactor evidence="1">
        <name>Zn(2+)</name>
        <dbReference type="ChEBI" id="CHEBI:29105"/>
    </cofactor>
</comment>
<evidence type="ECO:0000256" key="1">
    <source>
        <dbReference type="ARBA" id="ARBA00001947"/>
    </source>
</evidence>
<name>A0A6L2PWA0_COPFO</name>
<dbReference type="InterPro" id="IPR000718">
    <property type="entry name" value="Peptidase_M13"/>
</dbReference>
<proteinExistence type="inferred from homology"/>
<evidence type="ECO:0000259" key="10">
    <source>
        <dbReference type="Pfam" id="PF05649"/>
    </source>
</evidence>
<comment type="subcellular location">
    <subcellularLocation>
        <location evidence="2">Cell membrane</location>
        <topology evidence="2">Single-pass type II membrane protein</topology>
    </subcellularLocation>
</comment>
<dbReference type="InterPro" id="IPR024079">
    <property type="entry name" value="MetalloPept_cat_dom_sf"/>
</dbReference>
<gene>
    <name evidence="11" type="ORF">Cfor_08637</name>
</gene>
<organism evidence="11 12">
    <name type="scientific">Coptotermes formosanus</name>
    <name type="common">Formosan subterranean termite</name>
    <dbReference type="NCBI Taxonomy" id="36987"/>
    <lineage>
        <taxon>Eukaryota</taxon>
        <taxon>Metazoa</taxon>
        <taxon>Ecdysozoa</taxon>
        <taxon>Arthropoda</taxon>
        <taxon>Hexapoda</taxon>
        <taxon>Insecta</taxon>
        <taxon>Pterygota</taxon>
        <taxon>Neoptera</taxon>
        <taxon>Polyneoptera</taxon>
        <taxon>Dictyoptera</taxon>
        <taxon>Blattodea</taxon>
        <taxon>Blattoidea</taxon>
        <taxon>Termitoidae</taxon>
        <taxon>Rhinotermitidae</taxon>
        <taxon>Coptotermes</taxon>
    </lineage>
</organism>
<dbReference type="InterPro" id="IPR008753">
    <property type="entry name" value="Peptidase_M13_N"/>
</dbReference>
<evidence type="ECO:0000313" key="12">
    <source>
        <dbReference type="Proteomes" id="UP000502823"/>
    </source>
</evidence>
<feature type="domain" description="Peptidase M13 N-terminal" evidence="10">
    <location>
        <begin position="92"/>
        <end position="270"/>
    </location>
</feature>
<dbReference type="Pfam" id="PF05649">
    <property type="entry name" value="Peptidase_M13_N"/>
    <property type="match status" value="1"/>
</dbReference>